<dbReference type="Proteomes" id="UP001158576">
    <property type="component" value="Chromosome PAR"/>
</dbReference>
<comment type="pathway">
    <text evidence="1">Protein modification; protein ubiquitination.</text>
</comment>
<evidence type="ECO:0000313" key="4">
    <source>
        <dbReference type="EMBL" id="CAG5088312.1"/>
    </source>
</evidence>
<reference evidence="4 5" key="1">
    <citation type="submission" date="2021-04" db="EMBL/GenBank/DDBJ databases">
        <authorList>
            <person name="Bliznina A."/>
        </authorList>
    </citation>
    <scope>NUCLEOTIDE SEQUENCE [LARGE SCALE GENOMIC DNA]</scope>
</reference>
<dbReference type="InterPro" id="IPR036767">
    <property type="entry name" value="ApaG_sf"/>
</dbReference>
<sequence length="950" mass="106457">MDFDLEEVDDIWESELLSKYGEDWVKLSDFLISVNNTEFEDVREEVMTTFPKKLAKKLPDEAARLKMLRFGFSKMSGFKKYESIIIDYSTQISRIYDSWDRILSTSENWPNPRSIKAALNLNKGATEEELNEFETNLKEYVTTPTFSLPPSFRLLYRLFNGQSWAVDGRIAATPLFGEVDVYETQILPFMFSLEAILLWIESQIGRSEEDLVAQGFIPIAASPLKYNGRALIFYFDPSSEKIFTPRRNVRADEYTGGYIIAQNPLDLLKYAADVVTDTAGRIDQHEVLSELSGYRNPISLDQDDFNVTVRTAMIFHESSTNPDQFYHAYEITQSMRSDAPPSSSMRLQRRYWKIDDLAGNVDEVDGPGVIGQHPVLTPGKSTPRSMPSVAKLVKSSCSQMWKMVFRKKHVKRTLELIGAVAIVYLMLEILEANTLGRPEPAFYGNEGPMYMPPPNMGGPPMAPMAAEIPQAPPAAPMAPVEPPKPIVPVAPAAPAAPIVPVNPAVPAAPVAAAVPAAPVAPAVPAAPAAMVNDEPLIQNTGDSLPAIPNPRNWSVSKYDSPLDSNFEREQPPLAQNEFVQVPHEQTAIDIAPIPEPEPLNLDLIKHIDLGIELDEPVSISRAKWPDGPVAGGWADPDYGRPYKHDFPWYEDYYENRDMPAQVATSGDPGWILPMLYFDMGPNNLFRLLRQGAITAYNMGRGLTVPVFHRHPRMGDTAKNPFVLPIFDQNYTVDLVWPANETIDVGMLRKIMPVQPMKDMMNGCQKKLDLLIKCGDIDDKRYQGINHFQRAIDMEVAETVTIPTMADLDPKCCGEACDANQPAKMDIADKKCVGIVYGKKKVIGNRPYLFVHWRYESDWLDMCKPSRPKGARERNKEICKLIMGLTYDEGTRSMFVNNLKAKMAEYNLEVVYLASPPNNIDLIRLLNSSFPGNFFYMDDVGRYSNSTGVGL</sequence>
<name>A0ABN7RXU0_OIKDI</name>
<dbReference type="InterPro" id="IPR037883">
    <property type="entry name" value="Knr4/Smi1-like_sf"/>
</dbReference>
<keyword evidence="5" id="KW-1185">Reference proteome</keyword>
<keyword evidence="2" id="KW-0833">Ubl conjugation pathway</keyword>
<evidence type="ECO:0000256" key="1">
    <source>
        <dbReference type="ARBA" id="ARBA00004906"/>
    </source>
</evidence>
<gene>
    <name evidence="4" type="ORF">OKIOD_LOCUS3363</name>
</gene>
<dbReference type="Pfam" id="PF04379">
    <property type="entry name" value="DUF525"/>
    <property type="match status" value="1"/>
</dbReference>
<organism evidence="4 5">
    <name type="scientific">Oikopleura dioica</name>
    <name type="common">Tunicate</name>
    <dbReference type="NCBI Taxonomy" id="34765"/>
    <lineage>
        <taxon>Eukaryota</taxon>
        <taxon>Metazoa</taxon>
        <taxon>Chordata</taxon>
        <taxon>Tunicata</taxon>
        <taxon>Appendicularia</taxon>
        <taxon>Copelata</taxon>
        <taxon>Oikopleuridae</taxon>
        <taxon>Oikopleura</taxon>
    </lineage>
</organism>
<dbReference type="InterPro" id="IPR007474">
    <property type="entry name" value="ApaG_domain"/>
</dbReference>
<dbReference type="SUPFAM" id="SSF160631">
    <property type="entry name" value="SMI1/KNR4-like"/>
    <property type="match status" value="1"/>
</dbReference>
<protein>
    <submittedName>
        <fullName evidence="4">Oidioi.mRNA.OKI2018_I69.PAR.g11805.t1.cds</fullName>
    </submittedName>
</protein>
<proteinExistence type="predicted"/>
<dbReference type="PANTHER" id="PTHR47463">
    <property type="entry name" value="F-BOX PROTEIN SKIP16"/>
    <property type="match status" value="1"/>
</dbReference>
<evidence type="ECO:0000259" key="3">
    <source>
        <dbReference type="PROSITE" id="PS51087"/>
    </source>
</evidence>
<evidence type="ECO:0000256" key="2">
    <source>
        <dbReference type="ARBA" id="ARBA00022786"/>
    </source>
</evidence>
<dbReference type="SUPFAM" id="SSF110069">
    <property type="entry name" value="ApaG-like"/>
    <property type="match status" value="1"/>
</dbReference>
<dbReference type="PANTHER" id="PTHR47463:SF2">
    <property type="entry name" value="F-BOX PROTEIN SKIP16"/>
    <property type="match status" value="1"/>
</dbReference>
<feature type="domain" description="ApaG" evidence="3">
    <location>
        <begin position="299"/>
        <end position="437"/>
    </location>
</feature>
<dbReference type="Gene3D" id="2.60.40.1470">
    <property type="entry name" value="ApaG domain"/>
    <property type="match status" value="1"/>
</dbReference>
<dbReference type="CDD" id="cd11296">
    <property type="entry name" value="O-FucT_like"/>
    <property type="match status" value="1"/>
</dbReference>
<accession>A0ABN7RXU0</accession>
<dbReference type="PROSITE" id="PS51087">
    <property type="entry name" value="APAG"/>
    <property type="match status" value="1"/>
</dbReference>
<dbReference type="EMBL" id="OU015568">
    <property type="protein sequence ID" value="CAG5088312.1"/>
    <property type="molecule type" value="Genomic_DNA"/>
</dbReference>
<evidence type="ECO:0000313" key="5">
    <source>
        <dbReference type="Proteomes" id="UP001158576"/>
    </source>
</evidence>